<evidence type="ECO:0000256" key="8">
    <source>
        <dbReference type="SAM" id="SignalP"/>
    </source>
</evidence>
<reference evidence="11" key="2">
    <citation type="submission" date="2025-08" db="UniProtKB">
        <authorList>
            <consortium name="RefSeq"/>
        </authorList>
    </citation>
    <scope>IDENTIFICATION</scope>
    <source>
        <tissue evidence="11">Seedling</tissue>
    </source>
</reference>
<dbReference type="PANTHER" id="PTHR31677">
    <property type="entry name" value="AP2 DOMAIN CLASS TRANSCRIPTION FACTOR"/>
    <property type="match status" value="1"/>
</dbReference>
<dbReference type="GeneID" id="107408884"/>
<feature type="domain" description="AP2/ERF" evidence="9">
    <location>
        <begin position="191"/>
        <end position="248"/>
    </location>
</feature>
<feature type="compositionally biased region" description="Basic and acidic residues" evidence="7">
    <location>
        <begin position="108"/>
        <end position="117"/>
    </location>
</feature>
<dbReference type="GO" id="GO:0003700">
    <property type="term" value="F:DNA-binding transcription factor activity"/>
    <property type="evidence" value="ECO:0007669"/>
    <property type="project" value="InterPro"/>
</dbReference>
<keyword evidence="3" id="KW-0805">Transcription regulation</keyword>
<evidence type="ECO:0000256" key="4">
    <source>
        <dbReference type="ARBA" id="ARBA00023125"/>
    </source>
</evidence>
<sequence length="336" mass="37188">MVRGFMSVYECLFCLLFSPVETEQKNTMLNSRKTLETVPFYQKPETFHLSETFRFLSETPSFYGSYLGTHLAISVPNQLKLQNPPTPSHLVHDSNSISATKFSPCGAHHAEPEKAPETESPPPPVLDGIAAVVGQHVLFGGKQINQSVSDAAKTQIPDFVSVSVSQRLSNENAKLPSEKKSTRNNISVQKNYRGVRKRPWGRWSAEIRDRIGRCRHWLGTFDTAEEAARAYDAAARRMRGSKARTNFEIPSVLPLSSPLSSSSFDAKKSSTGGKAAKAAHNNNNNKKKCSVVTSVAHLFSASPVINQHHDHRQNGIHGNVELDLKLSVTNRNEPKM</sequence>
<keyword evidence="8" id="KW-0732">Signal</keyword>
<evidence type="ECO:0000256" key="1">
    <source>
        <dbReference type="ARBA" id="ARBA00004123"/>
    </source>
</evidence>
<dbReference type="InterPro" id="IPR001471">
    <property type="entry name" value="AP2/ERF_dom"/>
</dbReference>
<keyword evidence="6" id="KW-0539">Nucleus</keyword>
<evidence type="ECO:0000313" key="11">
    <source>
        <dbReference type="RefSeq" id="XP_015871803.4"/>
    </source>
</evidence>
<dbReference type="Gene3D" id="3.30.730.10">
    <property type="entry name" value="AP2/ERF domain"/>
    <property type="match status" value="1"/>
</dbReference>
<feature type="compositionally biased region" description="Low complexity" evidence="7">
    <location>
        <begin position="260"/>
        <end position="284"/>
    </location>
</feature>
<evidence type="ECO:0000256" key="6">
    <source>
        <dbReference type="ARBA" id="ARBA00023242"/>
    </source>
</evidence>
<dbReference type="SUPFAM" id="SSF54171">
    <property type="entry name" value="DNA-binding domain"/>
    <property type="match status" value="1"/>
</dbReference>
<keyword evidence="4" id="KW-0238">DNA-binding</keyword>
<protein>
    <submittedName>
        <fullName evidence="11">Ethylene-responsive transcription factor ERF084</fullName>
    </submittedName>
</protein>
<evidence type="ECO:0000256" key="3">
    <source>
        <dbReference type="ARBA" id="ARBA00023015"/>
    </source>
</evidence>
<dbReference type="InterPro" id="IPR016177">
    <property type="entry name" value="DNA-bd_dom_sf"/>
</dbReference>
<gene>
    <name evidence="11" type="primary">LOC107408884</name>
</gene>
<dbReference type="AlphaFoldDB" id="A0A6P3Z2W6"/>
<dbReference type="GO" id="GO:0003677">
    <property type="term" value="F:DNA binding"/>
    <property type="evidence" value="ECO:0007669"/>
    <property type="project" value="UniProtKB-KW"/>
</dbReference>
<reference evidence="10" key="1">
    <citation type="submission" date="2025-05" db="UniProtKB">
        <authorList>
            <consortium name="RefSeq"/>
        </authorList>
    </citation>
    <scope>NUCLEOTIDE SEQUENCE [LARGE SCALE GENOMIC DNA]</scope>
</reference>
<keyword evidence="10" id="KW-1185">Reference proteome</keyword>
<evidence type="ECO:0000313" key="10">
    <source>
        <dbReference type="Proteomes" id="UP001652623"/>
    </source>
</evidence>
<feature type="chain" id="PRO_5046921975" evidence="8">
    <location>
        <begin position="23"/>
        <end position="336"/>
    </location>
</feature>
<keyword evidence="5" id="KW-0804">Transcription</keyword>
<dbReference type="InParanoid" id="A0A6P3Z2W6"/>
<feature type="signal peptide" evidence="8">
    <location>
        <begin position="1"/>
        <end position="22"/>
    </location>
</feature>
<dbReference type="GO" id="GO:0009873">
    <property type="term" value="P:ethylene-activated signaling pathway"/>
    <property type="evidence" value="ECO:0007669"/>
    <property type="project" value="UniProtKB-KW"/>
</dbReference>
<evidence type="ECO:0000256" key="7">
    <source>
        <dbReference type="SAM" id="MobiDB-lite"/>
    </source>
</evidence>
<evidence type="ECO:0000256" key="2">
    <source>
        <dbReference type="ARBA" id="ARBA00022745"/>
    </source>
</evidence>
<name>A0A6P3Z2W6_ZIZJJ</name>
<accession>A0A6P3Z2W6</accession>
<dbReference type="PANTHER" id="PTHR31677:SF75">
    <property type="entry name" value="ETHYLENE-RESPONSIVE TRANSCRIPTION FACTOR ERF084"/>
    <property type="match status" value="1"/>
</dbReference>
<dbReference type="InterPro" id="IPR036955">
    <property type="entry name" value="AP2/ERF_dom_sf"/>
</dbReference>
<dbReference type="KEGG" id="zju:107408884"/>
<evidence type="ECO:0000256" key="5">
    <source>
        <dbReference type="ARBA" id="ARBA00023163"/>
    </source>
</evidence>
<feature type="region of interest" description="Disordered" evidence="7">
    <location>
        <begin position="101"/>
        <end position="127"/>
    </location>
</feature>
<dbReference type="PRINTS" id="PR00367">
    <property type="entry name" value="ETHRSPELEMNT"/>
</dbReference>
<dbReference type="CDD" id="cd00018">
    <property type="entry name" value="AP2"/>
    <property type="match status" value="1"/>
</dbReference>
<feature type="region of interest" description="Disordered" evidence="7">
    <location>
        <begin position="260"/>
        <end position="287"/>
    </location>
</feature>
<dbReference type="PROSITE" id="PS51032">
    <property type="entry name" value="AP2_ERF"/>
    <property type="match status" value="1"/>
</dbReference>
<dbReference type="GO" id="GO:0005634">
    <property type="term" value="C:nucleus"/>
    <property type="evidence" value="ECO:0007669"/>
    <property type="project" value="UniProtKB-SubCell"/>
</dbReference>
<dbReference type="SMART" id="SM00380">
    <property type="entry name" value="AP2"/>
    <property type="match status" value="1"/>
</dbReference>
<dbReference type="RefSeq" id="XP_015871803.4">
    <property type="nucleotide sequence ID" value="XM_016016317.4"/>
</dbReference>
<organism evidence="10 11">
    <name type="scientific">Ziziphus jujuba</name>
    <name type="common">Chinese jujube</name>
    <name type="synonym">Ziziphus sativa</name>
    <dbReference type="NCBI Taxonomy" id="326968"/>
    <lineage>
        <taxon>Eukaryota</taxon>
        <taxon>Viridiplantae</taxon>
        <taxon>Streptophyta</taxon>
        <taxon>Embryophyta</taxon>
        <taxon>Tracheophyta</taxon>
        <taxon>Spermatophyta</taxon>
        <taxon>Magnoliopsida</taxon>
        <taxon>eudicotyledons</taxon>
        <taxon>Gunneridae</taxon>
        <taxon>Pentapetalae</taxon>
        <taxon>rosids</taxon>
        <taxon>fabids</taxon>
        <taxon>Rosales</taxon>
        <taxon>Rhamnaceae</taxon>
        <taxon>Paliureae</taxon>
        <taxon>Ziziphus</taxon>
    </lineage>
</organism>
<dbReference type="Pfam" id="PF00847">
    <property type="entry name" value="AP2"/>
    <property type="match status" value="1"/>
</dbReference>
<comment type="subcellular location">
    <subcellularLocation>
        <location evidence="1">Nucleus</location>
    </subcellularLocation>
</comment>
<dbReference type="Proteomes" id="UP001652623">
    <property type="component" value="Chromosome 1"/>
</dbReference>
<proteinExistence type="predicted"/>
<evidence type="ECO:0000259" key="9">
    <source>
        <dbReference type="PROSITE" id="PS51032"/>
    </source>
</evidence>
<keyword evidence="2" id="KW-0936">Ethylene signaling pathway</keyword>